<dbReference type="SUPFAM" id="SSF57850">
    <property type="entry name" value="RING/U-box"/>
    <property type="match status" value="1"/>
</dbReference>
<dbReference type="Gene3D" id="3.30.40.10">
    <property type="entry name" value="Zinc/RING finger domain, C3HC4 (zinc finger)"/>
    <property type="match status" value="2"/>
</dbReference>
<dbReference type="InterPro" id="IPR051834">
    <property type="entry name" value="RING_finger_E3_ligase"/>
</dbReference>
<dbReference type="GO" id="GO:0061630">
    <property type="term" value="F:ubiquitin protein ligase activity"/>
    <property type="evidence" value="ECO:0007669"/>
    <property type="project" value="TreeGrafter"/>
</dbReference>
<dbReference type="KEGG" id="spar:SPRG_11091"/>
<dbReference type="Pfam" id="PF01363">
    <property type="entry name" value="FYVE"/>
    <property type="match status" value="1"/>
</dbReference>
<proteinExistence type="predicted"/>
<dbReference type="GO" id="GO:0006511">
    <property type="term" value="P:ubiquitin-dependent protein catabolic process"/>
    <property type="evidence" value="ECO:0007669"/>
    <property type="project" value="TreeGrafter"/>
</dbReference>
<dbReference type="STRING" id="695850.A0A067BZE0"/>
<evidence type="ECO:0008006" key="9">
    <source>
        <dbReference type="Google" id="ProtNLM"/>
    </source>
</evidence>
<dbReference type="EMBL" id="KK583251">
    <property type="protein sequence ID" value="KDO23643.1"/>
    <property type="molecule type" value="Genomic_DNA"/>
</dbReference>
<dbReference type="InterPro" id="IPR017455">
    <property type="entry name" value="Znf_FYVE-rel"/>
</dbReference>
<dbReference type="SUPFAM" id="SSF57903">
    <property type="entry name" value="FYVE/PHD zinc finger"/>
    <property type="match status" value="1"/>
</dbReference>
<dbReference type="OMA" id="CWNDECT"/>
<keyword evidence="1" id="KW-0479">Metal-binding</keyword>
<dbReference type="PROSITE" id="PS50178">
    <property type="entry name" value="ZF_FYVE"/>
    <property type="match status" value="1"/>
</dbReference>
<evidence type="ECO:0000259" key="6">
    <source>
        <dbReference type="PROSITE" id="PS50178"/>
    </source>
</evidence>
<organism evidence="7 8">
    <name type="scientific">Saprolegnia parasitica (strain CBS 223.65)</name>
    <dbReference type="NCBI Taxonomy" id="695850"/>
    <lineage>
        <taxon>Eukaryota</taxon>
        <taxon>Sar</taxon>
        <taxon>Stramenopiles</taxon>
        <taxon>Oomycota</taxon>
        <taxon>Saprolegniomycetes</taxon>
        <taxon>Saprolegniales</taxon>
        <taxon>Saprolegniaceae</taxon>
        <taxon>Saprolegnia</taxon>
    </lineage>
</organism>
<dbReference type="SMART" id="SM00064">
    <property type="entry name" value="FYVE"/>
    <property type="match status" value="1"/>
</dbReference>
<evidence type="ECO:0000259" key="5">
    <source>
        <dbReference type="PROSITE" id="PS50089"/>
    </source>
</evidence>
<accession>A0A067BZE0</accession>
<dbReference type="InterPro" id="IPR001841">
    <property type="entry name" value="Znf_RING"/>
</dbReference>
<dbReference type="PANTHER" id="PTHR45931">
    <property type="entry name" value="SI:CH211-59O9.10"/>
    <property type="match status" value="1"/>
</dbReference>
<evidence type="ECO:0000313" key="7">
    <source>
        <dbReference type="EMBL" id="KDO23643.1"/>
    </source>
</evidence>
<dbReference type="InterPro" id="IPR000306">
    <property type="entry name" value="Znf_FYVE"/>
</dbReference>
<dbReference type="AlphaFoldDB" id="A0A067BZE0"/>
<dbReference type="OrthoDB" id="660555at2759"/>
<dbReference type="InterPro" id="IPR013083">
    <property type="entry name" value="Znf_RING/FYVE/PHD"/>
</dbReference>
<dbReference type="RefSeq" id="XP_012205626.1">
    <property type="nucleotide sequence ID" value="XM_012350236.1"/>
</dbReference>
<dbReference type="Pfam" id="PF13639">
    <property type="entry name" value="zf-RING_2"/>
    <property type="match status" value="1"/>
</dbReference>
<dbReference type="SMART" id="SM00184">
    <property type="entry name" value="RING"/>
    <property type="match status" value="1"/>
</dbReference>
<dbReference type="PANTHER" id="PTHR45931:SF16">
    <property type="entry name" value="RING_U-BOX SUPERFAMILY PROTEIN"/>
    <property type="match status" value="1"/>
</dbReference>
<dbReference type="PROSITE" id="PS50089">
    <property type="entry name" value="ZF_RING_2"/>
    <property type="match status" value="1"/>
</dbReference>
<evidence type="ECO:0000256" key="4">
    <source>
        <dbReference type="PROSITE-ProRule" id="PRU00175"/>
    </source>
</evidence>
<dbReference type="GO" id="GO:0005634">
    <property type="term" value="C:nucleus"/>
    <property type="evidence" value="ECO:0007669"/>
    <property type="project" value="TreeGrafter"/>
</dbReference>
<dbReference type="GO" id="GO:0008270">
    <property type="term" value="F:zinc ion binding"/>
    <property type="evidence" value="ECO:0007669"/>
    <property type="project" value="UniProtKB-KW"/>
</dbReference>
<dbReference type="InterPro" id="IPR011011">
    <property type="entry name" value="Znf_FYVE_PHD"/>
</dbReference>
<protein>
    <recommendedName>
        <fullName evidence="9">RING-type domain-containing protein</fullName>
    </recommendedName>
</protein>
<name>A0A067BZE0_SAPPC</name>
<keyword evidence="2 4" id="KW-0863">Zinc-finger</keyword>
<dbReference type="Proteomes" id="UP000030745">
    <property type="component" value="Unassembled WGS sequence"/>
</dbReference>
<reference evidence="7 8" key="1">
    <citation type="journal article" date="2013" name="PLoS Genet.">
        <title>Distinctive expansion of potential virulence genes in the genome of the oomycete fish pathogen Saprolegnia parasitica.</title>
        <authorList>
            <person name="Jiang R.H."/>
            <person name="de Bruijn I."/>
            <person name="Haas B.J."/>
            <person name="Belmonte R."/>
            <person name="Lobach L."/>
            <person name="Christie J."/>
            <person name="van den Ackerveken G."/>
            <person name="Bottin A."/>
            <person name="Bulone V."/>
            <person name="Diaz-Moreno S.M."/>
            <person name="Dumas B."/>
            <person name="Fan L."/>
            <person name="Gaulin E."/>
            <person name="Govers F."/>
            <person name="Grenville-Briggs L.J."/>
            <person name="Horner N.R."/>
            <person name="Levin J.Z."/>
            <person name="Mammella M."/>
            <person name="Meijer H.J."/>
            <person name="Morris P."/>
            <person name="Nusbaum C."/>
            <person name="Oome S."/>
            <person name="Phillips A.J."/>
            <person name="van Rooyen D."/>
            <person name="Rzeszutek E."/>
            <person name="Saraiva M."/>
            <person name="Secombes C.J."/>
            <person name="Seidl M.F."/>
            <person name="Snel B."/>
            <person name="Stassen J.H."/>
            <person name="Sykes S."/>
            <person name="Tripathy S."/>
            <person name="van den Berg H."/>
            <person name="Vega-Arreguin J.C."/>
            <person name="Wawra S."/>
            <person name="Young S.K."/>
            <person name="Zeng Q."/>
            <person name="Dieguez-Uribeondo J."/>
            <person name="Russ C."/>
            <person name="Tyler B.M."/>
            <person name="van West P."/>
        </authorList>
    </citation>
    <scope>NUCLEOTIDE SEQUENCE [LARGE SCALE GENOMIC DNA]</scope>
    <source>
        <strain evidence="7 8">CBS 223.65</strain>
    </source>
</reference>
<gene>
    <name evidence="7" type="ORF">SPRG_11091</name>
</gene>
<dbReference type="GeneID" id="24133160"/>
<evidence type="ECO:0000256" key="1">
    <source>
        <dbReference type="ARBA" id="ARBA00022723"/>
    </source>
</evidence>
<keyword evidence="8" id="KW-1185">Reference proteome</keyword>
<evidence type="ECO:0000313" key="8">
    <source>
        <dbReference type="Proteomes" id="UP000030745"/>
    </source>
</evidence>
<feature type="domain" description="FYVE-type" evidence="6">
    <location>
        <begin position="22"/>
        <end position="75"/>
    </location>
</feature>
<evidence type="ECO:0000256" key="2">
    <source>
        <dbReference type="ARBA" id="ARBA00022771"/>
    </source>
</evidence>
<evidence type="ECO:0000256" key="3">
    <source>
        <dbReference type="ARBA" id="ARBA00022833"/>
    </source>
</evidence>
<sequence length="184" mass="20750">MESTLTAPPVRSACPRDQWVHDQARSNCQCCGKGFKFYRRRHHCRVCGDLVCSKCSRTVYLINTTSNLGRACVDCASPSLLRASLELLGDGPTSVDVRPTCPAYRSSLVPRPWYDVDAGSCWNDECTVCIEQFANSHGDIVELPCHHVFHHACILPWLETHDECPVCRHGLPRDMSAFYRFISF</sequence>
<feature type="domain" description="RING-type" evidence="5">
    <location>
        <begin position="126"/>
        <end position="168"/>
    </location>
</feature>
<dbReference type="VEuPathDB" id="FungiDB:SPRG_11091"/>
<keyword evidence="3" id="KW-0862">Zinc</keyword>